<evidence type="ECO:0000313" key="2">
    <source>
        <dbReference type="Proteomes" id="UP000236641"/>
    </source>
</evidence>
<dbReference type="RefSeq" id="WP_103050508.1">
    <property type="nucleotide sequence ID" value="NZ_POWF01000001.1"/>
</dbReference>
<gene>
    <name evidence="1" type="ORF">C1T31_00475</name>
</gene>
<protein>
    <recommendedName>
        <fullName evidence="3">Lipoprotein</fullName>
    </recommendedName>
</protein>
<name>A0A2K1E312_9FLAO</name>
<reference evidence="1 2" key="1">
    <citation type="submission" date="2018-01" db="EMBL/GenBank/DDBJ databases">
        <title>The draft genome of Hanstruepera neustonica JCM19743.</title>
        <authorList>
            <person name="He R.-H."/>
            <person name="Du Z.-J."/>
        </authorList>
    </citation>
    <scope>NUCLEOTIDE SEQUENCE [LARGE SCALE GENOMIC DNA]</scope>
    <source>
        <strain evidence="1 2">JCM19743</strain>
    </source>
</reference>
<keyword evidence="2" id="KW-1185">Reference proteome</keyword>
<sequence>MKLFFLISFSLLILGCGSYPKKQGFKLDTTSQRTLVNPYFSNNEIDYVYKAKIEVYDRQFGGLLIIKKINGLEHRVAFTTEMGNKLFDFSFSQNDFKVNYIVDDFDKGLLIKILKQDFKTLITESLSNEMFYKNNFQNVHETTLYNKKHFYFFDIGKLVKINRVKGTKEKVSFIFSDISDSIAKQIEIIHYNIQLKITLKSIK</sequence>
<comment type="caution">
    <text evidence="1">The sequence shown here is derived from an EMBL/GenBank/DDBJ whole genome shotgun (WGS) entry which is preliminary data.</text>
</comment>
<dbReference type="PROSITE" id="PS51257">
    <property type="entry name" value="PROKAR_LIPOPROTEIN"/>
    <property type="match status" value="1"/>
</dbReference>
<dbReference type="AlphaFoldDB" id="A0A2K1E312"/>
<proteinExistence type="predicted"/>
<dbReference type="EMBL" id="POWF01000001">
    <property type="protein sequence ID" value="PNQ74655.1"/>
    <property type="molecule type" value="Genomic_DNA"/>
</dbReference>
<dbReference type="Proteomes" id="UP000236641">
    <property type="component" value="Unassembled WGS sequence"/>
</dbReference>
<dbReference type="OrthoDB" id="1043955at2"/>
<evidence type="ECO:0008006" key="3">
    <source>
        <dbReference type="Google" id="ProtNLM"/>
    </source>
</evidence>
<evidence type="ECO:0000313" key="1">
    <source>
        <dbReference type="EMBL" id="PNQ74655.1"/>
    </source>
</evidence>
<organism evidence="1 2">
    <name type="scientific">Hanstruepera neustonica</name>
    <dbReference type="NCBI Taxonomy" id="1445657"/>
    <lineage>
        <taxon>Bacteria</taxon>
        <taxon>Pseudomonadati</taxon>
        <taxon>Bacteroidota</taxon>
        <taxon>Flavobacteriia</taxon>
        <taxon>Flavobacteriales</taxon>
        <taxon>Flavobacteriaceae</taxon>
        <taxon>Hanstruepera</taxon>
    </lineage>
</organism>
<accession>A0A2K1E312</accession>